<protein>
    <recommendedName>
        <fullName evidence="4">PIN domain-containing protein</fullName>
    </recommendedName>
</protein>
<comment type="caution">
    <text evidence="2">The sequence shown here is derived from an EMBL/GenBank/DDBJ whole genome shotgun (WGS) entry which is preliminary data.</text>
</comment>
<feature type="compositionally biased region" description="Basic and acidic residues" evidence="1">
    <location>
        <begin position="129"/>
        <end position="140"/>
    </location>
</feature>
<dbReference type="EMBL" id="JAUEPT010000120">
    <property type="protein sequence ID" value="KAK0431211.1"/>
    <property type="molecule type" value="Genomic_DNA"/>
</dbReference>
<gene>
    <name evidence="2" type="ORF">EV421DRAFT_1743341</name>
</gene>
<dbReference type="Proteomes" id="UP001175226">
    <property type="component" value="Unassembled WGS sequence"/>
</dbReference>
<organism evidence="2 3">
    <name type="scientific">Armillaria borealis</name>
    <dbReference type="NCBI Taxonomy" id="47425"/>
    <lineage>
        <taxon>Eukaryota</taxon>
        <taxon>Fungi</taxon>
        <taxon>Dikarya</taxon>
        <taxon>Basidiomycota</taxon>
        <taxon>Agaricomycotina</taxon>
        <taxon>Agaricomycetes</taxon>
        <taxon>Agaricomycetidae</taxon>
        <taxon>Agaricales</taxon>
        <taxon>Marasmiineae</taxon>
        <taxon>Physalacriaceae</taxon>
        <taxon>Armillaria</taxon>
    </lineage>
</organism>
<evidence type="ECO:0000313" key="2">
    <source>
        <dbReference type="EMBL" id="KAK0431211.1"/>
    </source>
</evidence>
<accession>A0AA39IVF5</accession>
<sequence>MKRREFRPREQTTQIDGGGRKFRLWLTKENVALGHHGGANLFAAAVGPSNLVNVGGSFDLGPTAAANKLAMSRALGAAFLNHQVEQLEKTVVSNGPASGNWRDRKQPHLATPPQKRGANSPNKANNRRRGGDISKERDAGPRGSKNLDSAPPKRRFPGEEKHEKDADVVIVDASVLVHALDNLKKWCRNGREEVVIVPLEANTLPALNTLDLLKKGSTALAQRSRAASRILEAQVGTNPRIRVQQDDAFVPWDKISFKDGTLSEDSVTEHSPHVSPEWSLLPSALRLHSLSPQLVPVKLSESPTESALTPVPLPAPTQHSYNKHEPRSSGSLVAHWAARAGLQVIDVKPTAAPAPSGNARSSSEEERPKRIAVNKGRRGPANGGAIDSSKGGMVERSPAVLAMMEMVSQPSKVVRVLARGEKLEPDP</sequence>
<feature type="region of interest" description="Disordered" evidence="1">
    <location>
        <begin position="93"/>
        <end position="163"/>
    </location>
</feature>
<dbReference type="AlphaFoldDB" id="A0AA39IVF5"/>
<feature type="region of interest" description="Disordered" evidence="1">
    <location>
        <begin position="347"/>
        <end position="393"/>
    </location>
</feature>
<reference evidence="2" key="1">
    <citation type="submission" date="2023-06" db="EMBL/GenBank/DDBJ databases">
        <authorList>
            <consortium name="Lawrence Berkeley National Laboratory"/>
            <person name="Ahrendt S."/>
            <person name="Sahu N."/>
            <person name="Indic B."/>
            <person name="Wong-Bajracharya J."/>
            <person name="Merenyi Z."/>
            <person name="Ke H.-M."/>
            <person name="Monk M."/>
            <person name="Kocsube S."/>
            <person name="Drula E."/>
            <person name="Lipzen A."/>
            <person name="Balint B."/>
            <person name="Henrissat B."/>
            <person name="Andreopoulos B."/>
            <person name="Martin F.M."/>
            <person name="Harder C.B."/>
            <person name="Rigling D."/>
            <person name="Ford K.L."/>
            <person name="Foster G.D."/>
            <person name="Pangilinan J."/>
            <person name="Papanicolaou A."/>
            <person name="Barry K."/>
            <person name="LaButti K."/>
            <person name="Viragh M."/>
            <person name="Koriabine M."/>
            <person name="Yan M."/>
            <person name="Riley R."/>
            <person name="Champramary S."/>
            <person name="Plett K.L."/>
            <person name="Tsai I.J."/>
            <person name="Slot J."/>
            <person name="Sipos G."/>
            <person name="Plett J."/>
            <person name="Nagy L.G."/>
            <person name="Grigoriev I.V."/>
        </authorList>
    </citation>
    <scope>NUCLEOTIDE SEQUENCE</scope>
    <source>
        <strain evidence="2">FPL87.14</strain>
    </source>
</reference>
<dbReference type="Gene3D" id="3.40.50.1010">
    <property type="entry name" value="5'-nuclease"/>
    <property type="match status" value="1"/>
</dbReference>
<evidence type="ECO:0000256" key="1">
    <source>
        <dbReference type="SAM" id="MobiDB-lite"/>
    </source>
</evidence>
<evidence type="ECO:0000313" key="3">
    <source>
        <dbReference type="Proteomes" id="UP001175226"/>
    </source>
</evidence>
<evidence type="ECO:0008006" key="4">
    <source>
        <dbReference type="Google" id="ProtNLM"/>
    </source>
</evidence>
<keyword evidence="3" id="KW-1185">Reference proteome</keyword>
<feature type="region of interest" description="Disordered" evidence="1">
    <location>
        <begin position="301"/>
        <end position="327"/>
    </location>
</feature>
<proteinExistence type="predicted"/>
<name>A0AA39IVF5_9AGAR</name>